<dbReference type="InterPro" id="IPR006553">
    <property type="entry name" value="Leu-rich_rpt_Cys-con_subtyp"/>
</dbReference>
<evidence type="ECO:0000313" key="2">
    <source>
        <dbReference type="Proteomes" id="UP001178507"/>
    </source>
</evidence>
<reference evidence="1" key="1">
    <citation type="submission" date="2023-08" db="EMBL/GenBank/DDBJ databases">
        <authorList>
            <person name="Chen Y."/>
            <person name="Shah S."/>
            <person name="Dougan E. K."/>
            <person name="Thang M."/>
            <person name="Chan C."/>
        </authorList>
    </citation>
    <scope>NUCLEOTIDE SEQUENCE</scope>
</reference>
<dbReference type="SMART" id="SM00367">
    <property type="entry name" value="LRR_CC"/>
    <property type="match status" value="3"/>
</dbReference>
<dbReference type="GO" id="GO:0019005">
    <property type="term" value="C:SCF ubiquitin ligase complex"/>
    <property type="evidence" value="ECO:0007669"/>
    <property type="project" value="TreeGrafter"/>
</dbReference>
<comment type="caution">
    <text evidence="1">The sequence shown here is derived from an EMBL/GenBank/DDBJ whole genome shotgun (WGS) entry which is preliminary data.</text>
</comment>
<dbReference type="AlphaFoldDB" id="A0AA36I3H2"/>
<evidence type="ECO:0000313" key="1">
    <source>
        <dbReference type="EMBL" id="CAJ1380285.1"/>
    </source>
</evidence>
<dbReference type="Gene3D" id="3.80.10.10">
    <property type="entry name" value="Ribonuclease Inhibitor"/>
    <property type="match status" value="1"/>
</dbReference>
<keyword evidence="2" id="KW-1185">Reference proteome</keyword>
<dbReference type="GO" id="GO:0031146">
    <property type="term" value="P:SCF-dependent proteasomal ubiquitin-dependent protein catabolic process"/>
    <property type="evidence" value="ECO:0007669"/>
    <property type="project" value="TreeGrafter"/>
</dbReference>
<dbReference type="SUPFAM" id="SSF52047">
    <property type="entry name" value="RNI-like"/>
    <property type="match status" value="1"/>
</dbReference>
<proteinExistence type="predicted"/>
<dbReference type="PANTHER" id="PTHR13318">
    <property type="entry name" value="PARTNER OF PAIRED, ISOFORM B-RELATED"/>
    <property type="match status" value="1"/>
</dbReference>
<protein>
    <submittedName>
        <fullName evidence="1">Uncharacterized protein</fullName>
    </submittedName>
</protein>
<name>A0AA36I3H2_9DINO</name>
<dbReference type="Proteomes" id="UP001178507">
    <property type="component" value="Unassembled WGS sequence"/>
</dbReference>
<accession>A0AA36I3H2</accession>
<sequence>MDSSEQRSEKLTWIQLPESSLIDILRALLLNDIFNVTACDKRWLLVGNGAPHFPVLDDMPLAVMLLPPLKSRLPRVKSLLCTHIEDWQPLYAPALKTAGHLIQQLVMRLSENIGESELVHILTFCPCLRRFELTDYDLVGALTGDFLKHLPAGLAELRLCLIRFLHDAGLKAAVEAAPQLQSVCLEGVDELTSPGMCALADLRLLTELSLVCTRAAAVPQVSEEALLCILACESRLQALEVSEKAGPPLSLQAGGDHFMKALGKHSLRSLSLSGVVGISDSALRLLATSCPELRELSLFRPGNQISSGGLQQALESLPCLESLSLGCVADFPGAFGAVQAAHRLKSLEMTRYFRTAAEVSLVSVLRKLQASFPCLSSAVFRGSFSAEQVSACRMTLEIQPDEDLQLQWQQLDEQTFWLQWFSEQESRFRVSVQLQRCFRETDFL</sequence>
<dbReference type="EMBL" id="CAUJNA010000699">
    <property type="protein sequence ID" value="CAJ1380285.1"/>
    <property type="molecule type" value="Genomic_DNA"/>
</dbReference>
<dbReference type="InterPro" id="IPR032675">
    <property type="entry name" value="LRR_dom_sf"/>
</dbReference>
<organism evidence="1 2">
    <name type="scientific">Effrenium voratum</name>
    <dbReference type="NCBI Taxonomy" id="2562239"/>
    <lineage>
        <taxon>Eukaryota</taxon>
        <taxon>Sar</taxon>
        <taxon>Alveolata</taxon>
        <taxon>Dinophyceae</taxon>
        <taxon>Suessiales</taxon>
        <taxon>Symbiodiniaceae</taxon>
        <taxon>Effrenium</taxon>
    </lineage>
</organism>
<gene>
    <name evidence="1" type="ORF">EVOR1521_LOCUS8263</name>
</gene>